<protein>
    <recommendedName>
        <fullName evidence="3">YolD-like family protein</fullName>
    </recommendedName>
</protein>
<sequence>MKIMDGNIFEAMRLVLPEHRELMRQSQQEWTKQEQPILSEDEWTEMGYILGEALQYQYKIRVTIFDPTQNVVWEGVPVIKYGELRLQTDEGMYRVPMKKVVKIETI</sequence>
<dbReference type="Pfam" id="PF08863">
    <property type="entry name" value="YolD"/>
    <property type="match status" value="1"/>
</dbReference>
<keyword evidence="2" id="KW-1185">Reference proteome</keyword>
<dbReference type="RefSeq" id="WP_282198377.1">
    <property type="nucleotide sequence ID" value="NZ_BOQE01000001.1"/>
</dbReference>
<evidence type="ECO:0000313" key="1">
    <source>
        <dbReference type="EMBL" id="GIM45151.1"/>
    </source>
</evidence>
<dbReference type="EMBL" id="BOQE01000001">
    <property type="protein sequence ID" value="GIM45151.1"/>
    <property type="molecule type" value="Genomic_DNA"/>
</dbReference>
<dbReference type="InterPro" id="IPR014962">
    <property type="entry name" value="YolD"/>
</dbReference>
<proteinExistence type="predicted"/>
<accession>A0AAV4LBN0</accession>
<reference evidence="1" key="1">
    <citation type="journal article" date="2023" name="Int. J. Syst. Evol. Microbiol.">
        <title>Collibacillus ludicampi gen. nov., sp. nov., a new soil bacterium of the family Alicyclobacillaceae.</title>
        <authorList>
            <person name="Jojima T."/>
            <person name="Ioku Y."/>
            <person name="Fukuta Y."/>
            <person name="Shirasaka N."/>
            <person name="Matsumura Y."/>
            <person name="Mori M."/>
        </authorList>
    </citation>
    <scope>NUCLEOTIDE SEQUENCE</scope>
    <source>
        <strain evidence="1">TP075</strain>
    </source>
</reference>
<organism evidence="1 2">
    <name type="scientific">Collibacillus ludicampi</name>
    <dbReference type="NCBI Taxonomy" id="2771369"/>
    <lineage>
        <taxon>Bacteria</taxon>
        <taxon>Bacillati</taxon>
        <taxon>Bacillota</taxon>
        <taxon>Bacilli</taxon>
        <taxon>Bacillales</taxon>
        <taxon>Alicyclobacillaceae</taxon>
        <taxon>Collibacillus</taxon>
    </lineage>
</organism>
<name>A0AAV4LBN0_9BACL</name>
<evidence type="ECO:0008006" key="3">
    <source>
        <dbReference type="Google" id="ProtNLM"/>
    </source>
</evidence>
<dbReference type="Proteomes" id="UP001057291">
    <property type="component" value="Unassembled WGS sequence"/>
</dbReference>
<gene>
    <name evidence="1" type="ORF">DNHGIG_07000</name>
</gene>
<comment type="caution">
    <text evidence="1">The sequence shown here is derived from an EMBL/GenBank/DDBJ whole genome shotgun (WGS) entry which is preliminary data.</text>
</comment>
<evidence type="ECO:0000313" key="2">
    <source>
        <dbReference type="Proteomes" id="UP001057291"/>
    </source>
</evidence>
<dbReference type="AlphaFoldDB" id="A0AAV4LBN0"/>